<dbReference type="HOGENOM" id="CLU_208332_0_0_4"/>
<dbReference type="Proteomes" id="UP000002283">
    <property type="component" value="Chromosome II"/>
</dbReference>
<proteinExistence type="predicted"/>
<protein>
    <submittedName>
        <fullName evidence="1">Uncharacterized protein</fullName>
    </submittedName>
</protein>
<sequence length="62" mass="7135">MPRSAYRWLRWLRKRGWTCDEIADHTDLSRMGRSTSASGTRSMVRRLCATNPVGARGIEVVR</sequence>
<accession>A2S1R5</accession>
<name>A2S1R5_BURM9</name>
<evidence type="ECO:0000313" key="2">
    <source>
        <dbReference type="Proteomes" id="UP000002283"/>
    </source>
</evidence>
<gene>
    <name evidence="1" type="ordered locus">BMA10229_2088</name>
</gene>
<reference evidence="1 2" key="1">
    <citation type="submission" date="2007-01" db="EMBL/GenBank/DDBJ databases">
        <authorList>
            <person name="DeShazer D."/>
            <person name="Woods D.E."/>
            <person name="Nierman W.C."/>
        </authorList>
    </citation>
    <scope>NUCLEOTIDE SEQUENCE [LARGE SCALE GENOMIC DNA]</scope>
    <source>
        <strain evidence="1 2">NCTC 10229</strain>
    </source>
</reference>
<dbReference type="EMBL" id="CP000545">
    <property type="protein sequence ID" value="ABM99017.2"/>
    <property type="molecule type" value="Genomic_DNA"/>
</dbReference>
<organism evidence="1 2">
    <name type="scientific">Burkholderia mallei (strain NCTC 10229)</name>
    <dbReference type="NCBI Taxonomy" id="412022"/>
    <lineage>
        <taxon>Bacteria</taxon>
        <taxon>Pseudomonadati</taxon>
        <taxon>Pseudomonadota</taxon>
        <taxon>Betaproteobacteria</taxon>
        <taxon>Burkholderiales</taxon>
        <taxon>Burkholderiaceae</taxon>
        <taxon>Burkholderia</taxon>
        <taxon>pseudomallei group</taxon>
    </lineage>
</organism>
<dbReference type="AlphaFoldDB" id="A2S1R5"/>
<dbReference type="KEGG" id="bml:BMA10229_2088"/>
<evidence type="ECO:0000313" key="1">
    <source>
        <dbReference type="EMBL" id="ABM99017.2"/>
    </source>
</evidence>